<dbReference type="Proteomes" id="UP000092213">
    <property type="component" value="Chromosome"/>
</dbReference>
<accession>A0A193G0J6</accession>
<dbReference type="NCBIfam" id="TIGR03348">
    <property type="entry name" value="VI_IcmF"/>
    <property type="match status" value="1"/>
</dbReference>
<dbReference type="PANTHER" id="PTHR36153:SF1">
    <property type="entry name" value="TYPE VI SECRETION SYSTEM COMPONENT TSSM1"/>
    <property type="match status" value="1"/>
</dbReference>
<gene>
    <name evidence="5" type="ORF">BAU06_20650</name>
    <name evidence="6" type="ORF">BAU08_21180</name>
</gene>
<organism evidence="6 8">
    <name type="scientific">Bordetella bronchialis</name>
    <dbReference type="NCBI Taxonomy" id="463025"/>
    <lineage>
        <taxon>Bacteria</taxon>
        <taxon>Pseudomonadati</taxon>
        <taxon>Pseudomonadota</taxon>
        <taxon>Betaproteobacteria</taxon>
        <taxon>Burkholderiales</taxon>
        <taxon>Alcaligenaceae</taxon>
        <taxon>Bordetella</taxon>
    </lineage>
</organism>
<protein>
    <recommendedName>
        <fullName evidence="9">Type VI secretion system protein ImpL</fullName>
    </recommendedName>
</protein>
<dbReference type="AlphaFoldDB" id="A0A193G0J6"/>
<feature type="domain" description="IcmF-related" evidence="3">
    <location>
        <begin position="427"/>
        <end position="695"/>
    </location>
</feature>
<dbReference type="InterPro" id="IPR025743">
    <property type="entry name" value="TssM1_N"/>
</dbReference>
<evidence type="ECO:0000313" key="6">
    <source>
        <dbReference type="EMBL" id="ANN73527.1"/>
    </source>
</evidence>
<evidence type="ECO:0000256" key="1">
    <source>
        <dbReference type="SAM" id="MobiDB-lite"/>
    </source>
</evidence>
<evidence type="ECO:0000259" key="3">
    <source>
        <dbReference type="Pfam" id="PF06761"/>
    </source>
</evidence>
<dbReference type="STRING" id="463025.BAU08_21180"/>
<dbReference type="InterPro" id="IPR053156">
    <property type="entry name" value="T6SS_TssM-like"/>
</dbReference>
<sequence>MARLDKGGPWWRLGRASPYRLPWYVVLGAEGSGKSALLRAAGLAYECDDRTPGAEPGDPCRWWIADEAVLLEMALPHEPDGHAAGGMPDHGVWQAFLRRLRNVRRRCAINGVIVTIAAGALLGDADGPHWRAAALLRSRLKDMRASFGVHFPVYVVVTQCDRVAGFRAYFGDLDAARRARVFGLTLPVAAPADLDGAQGVKNLPAMCQDLARRLQARMLRALGRPAPLDTRAEIYAFPVQFDLLAREAARFLADVFADSPPVSLPWLRGVYFTSAEQAPGPVRAQRANPLAMAMQEATPGAPAATSSRSYFAARLLRDLVLAESGLAFRRPAALPESRWLRRGAPAAVLLCALAFCVRVGLGVRADASFMADMDRKSALLAARAGHGVDPDQPGAMLPLLDAAGELAAAPPRIWPMPWIAPGRPAVRLADAGRARYLAVLRRTLVPLVARQAIQAAGDTGLDAARRYAALRVYLMLGTPRVYESATVLAWIQGQAERLLPGRAQRQDFMAHARALFGSATYSPHIALDQARVNQARAQLIGYSTLDRVYQDILRQLTRLVPGTVSVASMGGVNAPLALARTSGRWLTDGVPGAYTPQGYRHYLALRDAALRDISKEVWVLGTDGGAPADMRRAALKEDLDKLYFHRYISAWDDLLDDLRLVPLSRGPGGVWLIKMLADSDSPLRQLLETAAAQTTLRGIAAAPGSATALPVRDPTRGEISGVSAPAHGSSRGKTSPAPPDDPAGASGGPPAVPPGDNDGDTEVDRHFQALHRLFQAGPDGSAPSMDEVQAALKEAAVYLDAVQAARQRGLPLPPGDALDKLRQLAEVQPEPLRQLLRGLSANGDTLALSSERQRLNDLWRPSAAFCHAALDHRYPLDRYATVDATPDDFARVLGPGGLMDDFFQANLLPYVDTATRPWRWRADGGAPKLSEAALRAFERAATIRQAFFADGGKSPSVRFQLAPISLDAGILRFTLALNDKTLEYAHGPVRATEFQWPGTDGTQSVRMAYETGEGGSDRAFSIDGPWALFRLLDRGTLTRVRADRYTLDFDLGGRGVALRLDASSVINPFELDALRDFRCPDAL</sequence>
<dbReference type="InterPro" id="IPR017731">
    <property type="entry name" value="TssM1-like"/>
</dbReference>
<evidence type="ECO:0000313" key="8">
    <source>
        <dbReference type="Proteomes" id="UP000092213"/>
    </source>
</evidence>
<evidence type="ECO:0000313" key="5">
    <source>
        <dbReference type="EMBL" id="ANN68387.1"/>
    </source>
</evidence>
<dbReference type="Pfam" id="PF06761">
    <property type="entry name" value="IcmF-related"/>
    <property type="match status" value="1"/>
</dbReference>
<name>A0A193G0J6_9BORD</name>
<evidence type="ECO:0000259" key="4">
    <source>
        <dbReference type="Pfam" id="PF14331"/>
    </source>
</evidence>
<dbReference type="InterPro" id="IPR009612">
    <property type="entry name" value="IcmF-rel"/>
</dbReference>
<keyword evidence="7" id="KW-1185">Reference proteome</keyword>
<dbReference type="Pfam" id="PF06744">
    <property type="entry name" value="IcmF_C"/>
    <property type="match status" value="1"/>
</dbReference>
<proteinExistence type="predicted"/>
<evidence type="ECO:0008006" key="9">
    <source>
        <dbReference type="Google" id="ProtNLM"/>
    </source>
</evidence>
<dbReference type="KEGG" id="bbro:BAU06_20650"/>
<feature type="domain" description="Type VI secretion system component TssM1 N-terminal" evidence="4">
    <location>
        <begin position="89"/>
        <end position="347"/>
    </location>
</feature>
<dbReference type="EMBL" id="CP016170">
    <property type="protein sequence ID" value="ANN68387.1"/>
    <property type="molecule type" value="Genomic_DNA"/>
</dbReference>
<dbReference type="Pfam" id="PF14331">
    <property type="entry name" value="IcmF-related_N"/>
    <property type="match status" value="1"/>
</dbReference>
<dbReference type="InterPro" id="IPR010623">
    <property type="entry name" value="IcmF_C"/>
</dbReference>
<dbReference type="PANTHER" id="PTHR36153">
    <property type="entry name" value="INNER MEMBRANE PROTEIN-RELATED"/>
    <property type="match status" value="1"/>
</dbReference>
<dbReference type="Proteomes" id="UP000091897">
    <property type="component" value="Chromosome"/>
</dbReference>
<reference evidence="7 8" key="1">
    <citation type="submission" date="2016-06" db="EMBL/GenBank/DDBJ databases">
        <title>Complete genome sequences of Bordetella bronchialis and Bordetella flabilis.</title>
        <authorList>
            <person name="LiPuma J.J."/>
            <person name="Spilker T."/>
        </authorList>
    </citation>
    <scope>NUCLEOTIDE SEQUENCE [LARGE SCALE GENOMIC DNA]</scope>
    <source>
        <strain evidence="6 8">AU17976</strain>
        <strain evidence="5 7">AU3182</strain>
    </source>
</reference>
<evidence type="ECO:0000313" key="7">
    <source>
        <dbReference type="Proteomes" id="UP000091897"/>
    </source>
</evidence>
<feature type="domain" description="Type VI secretion system IcmF C-terminal" evidence="2">
    <location>
        <begin position="959"/>
        <end position="1064"/>
    </location>
</feature>
<feature type="region of interest" description="Disordered" evidence="1">
    <location>
        <begin position="707"/>
        <end position="762"/>
    </location>
</feature>
<dbReference type="EMBL" id="CP016171">
    <property type="protein sequence ID" value="ANN73527.1"/>
    <property type="molecule type" value="Genomic_DNA"/>
</dbReference>
<evidence type="ECO:0000259" key="2">
    <source>
        <dbReference type="Pfam" id="PF06744"/>
    </source>
</evidence>